<comment type="caution">
    <text evidence="1">The sequence shown here is derived from an EMBL/GenBank/DDBJ whole genome shotgun (WGS) entry which is preliminary data.</text>
</comment>
<dbReference type="AlphaFoldDB" id="A0A317T837"/>
<dbReference type="RefSeq" id="WP_110023700.1">
    <property type="nucleotide sequence ID" value="NZ_PDNZ01000006.1"/>
</dbReference>
<dbReference type="EMBL" id="PDNZ01000006">
    <property type="protein sequence ID" value="PWW81581.1"/>
    <property type="molecule type" value="Genomic_DNA"/>
</dbReference>
<reference evidence="2" key="1">
    <citation type="submission" date="2017-10" db="EMBL/GenBank/DDBJ databases">
        <authorList>
            <person name="Gaisin V.A."/>
            <person name="Rysina M.S."/>
            <person name="Grouzdev D.S."/>
        </authorList>
    </citation>
    <scope>NUCLEOTIDE SEQUENCE [LARGE SCALE GENOMIC DNA]</scope>
    <source>
        <strain evidence="2">V1</strain>
    </source>
</reference>
<evidence type="ECO:0000313" key="2">
    <source>
        <dbReference type="Proteomes" id="UP000246278"/>
    </source>
</evidence>
<name>A0A317T837_9CHLB</name>
<protein>
    <submittedName>
        <fullName evidence="1">Uncharacterized protein</fullName>
    </submittedName>
</protein>
<gene>
    <name evidence="1" type="ORF">CR164_09225</name>
</gene>
<sequence>MERLLFYSGEGGIDSMLRISPRHGRGSNAIACCLNGSAIVRTLLFGFSSLPKAKKQPSLLGRLLFYSGEGGIDSMLRISPRHGRGSNAIACCLNGSAIVRTLYRVLIPPRCNADVWKQKKPQCFAEAFLFCGEGGIRTLGTN</sequence>
<keyword evidence="2" id="KW-1185">Reference proteome</keyword>
<evidence type="ECO:0000313" key="1">
    <source>
        <dbReference type="EMBL" id="PWW81581.1"/>
    </source>
</evidence>
<dbReference type="Proteomes" id="UP000246278">
    <property type="component" value="Unassembled WGS sequence"/>
</dbReference>
<organism evidence="1 2">
    <name type="scientific">Prosthecochloris marina</name>
    <dbReference type="NCBI Taxonomy" id="2017681"/>
    <lineage>
        <taxon>Bacteria</taxon>
        <taxon>Pseudomonadati</taxon>
        <taxon>Chlorobiota</taxon>
        <taxon>Chlorobiia</taxon>
        <taxon>Chlorobiales</taxon>
        <taxon>Chlorobiaceae</taxon>
        <taxon>Prosthecochloris</taxon>
    </lineage>
</organism>
<accession>A0A317T837</accession>
<proteinExistence type="predicted"/>